<dbReference type="GO" id="GO:0008652">
    <property type="term" value="P:amino acid biosynthetic process"/>
    <property type="evidence" value="ECO:0007669"/>
    <property type="project" value="UniProtKB-KW"/>
</dbReference>
<feature type="binding site" evidence="4">
    <location>
        <position position="273"/>
    </location>
    <ligand>
        <name>shikimate</name>
        <dbReference type="ChEBI" id="CHEBI:36208"/>
    </ligand>
</feature>
<keyword evidence="4" id="KW-0028">Amino-acid biosynthesis</keyword>
<feature type="domain" description="SDH C-terminal" evidence="6">
    <location>
        <begin position="268"/>
        <end position="293"/>
    </location>
</feature>
<keyword evidence="3 4" id="KW-0057">Aromatic amino acid biosynthesis</keyword>
<gene>
    <name evidence="4" type="primary">aroE</name>
    <name evidence="7" type="ORF">VITFI_CDS3289</name>
</gene>
<comment type="similarity">
    <text evidence="4">Belongs to the shikimate dehydrogenase family.</text>
</comment>
<feature type="binding site" evidence="4">
    <location>
        <position position="266"/>
    </location>
    <ligand>
        <name>NADP(+)</name>
        <dbReference type="ChEBI" id="CHEBI:58349"/>
    </ligand>
</feature>
<evidence type="ECO:0000256" key="1">
    <source>
        <dbReference type="ARBA" id="ARBA00004871"/>
    </source>
</evidence>
<comment type="function">
    <text evidence="4">Involved in the biosynthesis of the chorismate, which leads to the biosynthesis of aromatic amino acids. Catalyzes the reversible NADPH linked reduction of 3-dehydroshikimate (DHSA) to yield shikimate (SA).</text>
</comment>
<dbReference type="NCBIfam" id="NF009201">
    <property type="entry name" value="PRK12549.1"/>
    <property type="match status" value="1"/>
</dbReference>
<dbReference type="GO" id="GO:0019632">
    <property type="term" value="P:shikimate metabolic process"/>
    <property type="evidence" value="ECO:0007669"/>
    <property type="project" value="TreeGrafter"/>
</dbReference>
<keyword evidence="4" id="KW-0521">NADP</keyword>
<feature type="binding site" evidence="4">
    <location>
        <position position="103"/>
    </location>
    <ligand>
        <name>NADP(+)</name>
        <dbReference type="ChEBI" id="CHEBI:58349"/>
    </ligand>
</feature>
<evidence type="ECO:0000259" key="6">
    <source>
        <dbReference type="Pfam" id="PF18317"/>
    </source>
</evidence>
<dbReference type="Gene3D" id="3.40.50.720">
    <property type="entry name" value="NAD(P)-binding Rossmann-like Domain"/>
    <property type="match status" value="1"/>
</dbReference>
<feature type="binding site" evidence="4">
    <location>
        <position position="112"/>
    </location>
    <ligand>
        <name>shikimate</name>
        <dbReference type="ChEBI" id="CHEBI:36208"/>
    </ligand>
</feature>
<feature type="binding site" evidence="4">
    <location>
        <position position="245"/>
    </location>
    <ligand>
        <name>shikimate</name>
        <dbReference type="ChEBI" id="CHEBI:36208"/>
    </ligand>
</feature>
<organism evidence="7 8">
    <name type="scientific">Vitreoscilla filiformis</name>
    <dbReference type="NCBI Taxonomy" id="63"/>
    <lineage>
        <taxon>Bacteria</taxon>
        <taxon>Pseudomonadati</taxon>
        <taxon>Pseudomonadota</taxon>
        <taxon>Betaproteobacteria</taxon>
        <taxon>Neisseriales</taxon>
        <taxon>Neisseriaceae</taxon>
        <taxon>Vitreoscilla</taxon>
    </lineage>
</organism>
<dbReference type="GO" id="GO:0009073">
    <property type="term" value="P:aromatic amino acid family biosynthetic process"/>
    <property type="evidence" value="ECO:0007669"/>
    <property type="project" value="UniProtKB-KW"/>
</dbReference>
<feature type="domain" description="Shikimate dehydrogenase substrate binding N-terminal" evidence="5">
    <location>
        <begin position="27"/>
        <end position="114"/>
    </location>
</feature>
<dbReference type="GO" id="GO:0009423">
    <property type="term" value="P:chorismate biosynthetic process"/>
    <property type="evidence" value="ECO:0007669"/>
    <property type="project" value="UniProtKB-UniRule"/>
</dbReference>
<geneLocation type="plasmid" evidence="8">
    <name>pvf1</name>
</geneLocation>
<name>A0A221KJ71_VITFI</name>
<comment type="subunit">
    <text evidence="4">Homodimer.</text>
</comment>
<sequence>MFMNATVLDPALADLTPARPDTLLLGLIGAGIQRSLTPSMQMEEARHHGLRAHYQLIDLDRFGGSTADLAPLLWSARAMGFAGLNITYPCKQAVIPHLDALSDEARAMGAVNTVVIREGQLIGHNTDGSGWARGFTRALPQADLSAVALLGAGGAGAAIAHAALRLGVERLRIVDADAGRAQALADELNRLYAGARASASPDAAHALAGASGLIHATPTGMAKLPGLPLPAEWLHGGLWVSEVVYFPLETELLRTARALGCPISDGGGMAVGQAVGAFELFTGRTPDAARMERHFHQLIAQREADA</sequence>
<evidence type="ECO:0000256" key="2">
    <source>
        <dbReference type="ARBA" id="ARBA00023002"/>
    </source>
</evidence>
<keyword evidence="7" id="KW-0614">Plasmid</keyword>
<dbReference type="Proteomes" id="UP000199729">
    <property type="component" value="Plasmid pVF1"/>
</dbReference>
<dbReference type="PANTHER" id="PTHR21089:SF1">
    <property type="entry name" value="BIFUNCTIONAL 3-DEHYDROQUINATE DEHYDRATASE_SHIKIMATE DEHYDROGENASE, CHLOROPLASTIC"/>
    <property type="match status" value="1"/>
</dbReference>
<dbReference type="InterPro" id="IPR041121">
    <property type="entry name" value="SDH_C"/>
</dbReference>
<dbReference type="GO" id="GO:0004764">
    <property type="term" value="F:shikimate 3-dehydrogenase (NADP+) activity"/>
    <property type="evidence" value="ECO:0007669"/>
    <property type="project" value="UniProtKB-UniRule"/>
</dbReference>
<evidence type="ECO:0000256" key="4">
    <source>
        <dbReference type="HAMAP-Rule" id="MF_00222"/>
    </source>
</evidence>
<evidence type="ECO:0000259" key="5">
    <source>
        <dbReference type="Pfam" id="PF08501"/>
    </source>
</evidence>
<dbReference type="UniPathway" id="UPA00053">
    <property type="reaction ID" value="UER00087"/>
</dbReference>
<dbReference type="EC" id="1.1.1.25" evidence="4"/>
<dbReference type="GO" id="GO:0005829">
    <property type="term" value="C:cytosol"/>
    <property type="evidence" value="ECO:0007669"/>
    <property type="project" value="TreeGrafter"/>
</dbReference>
<dbReference type="NCBIfam" id="NF001319">
    <property type="entry name" value="PRK00258.3-3"/>
    <property type="match status" value="1"/>
</dbReference>
<proteinExistence type="inferred from homology"/>
<feature type="binding site" evidence="4">
    <location>
        <position position="243"/>
    </location>
    <ligand>
        <name>NADP(+)</name>
        <dbReference type="ChEBI" id="CHEBI:58349"/>
    </ligand>
</feature>
<dbReference type="InterPro" id="IPR013708">
    <property type="entry name" value="Shikimate_DH-bd_N"/>
</dbReference>
<feature type="binding site" evidence="4">
    <location>
        <position position="87"/>
    </location>
    <ligand>
        <name>shikimate</name>
        <dbReference type="ChEBI" id="CHEBI:36208"/>
    </ligand>
</feature>
<dbReference type="HAMAP" id="MF_00222">
    <property type="entry name" value="Shikimate_DH_AroE"/>
    <property type="match status" value="1"/>
</dbReference>
<evidence type="ECO:0000313" key="7">
    <source>
        <dbReference type="EMBL" id="ASM79066.1"/>
    </source>
</evidence>
<protein>
    <recommendedName>
        <fullName evidence="4">Shikimate dehydrogenase (NADP(+))</fullName>
        <shortName evidence="4">SDH</shortName>
        <ecNumber evidence="4">1.1.1.25</ecNumber>
    </recommendedName>
</protein>
<dbReference type="GO" id="GO:0050661">
    <property type="term" value="F:NADP binding"/>
    <property type="evidence" value="ECO:0007669"/>
    <property type="project" value="TreeGrafter"/>
</dbReference>
<dbReference type="SUPFAM" id="SSF53223">
    <property type="entry name" value="Aminoacid dehydrogenase-like, N-terminal domain"/>
    <property type="match status" value="1"/>
</dbReference>
<feature type="active site" description="Proton acceptor" evidence="4">
    <location>
        <position position="91"/>
    </location>
</feature>
<dbReference type="AlphaFoldDB" id="A0A221KJ71"/>
<dbReference type="Pfam" id="PF08501">
    <property type="entry name" value="Shikimate_dh_N"/>
    <property type="match status" value="1"/>
</dbReference>
<dbReference type="PANTHER" id="PTHR21089">
    <property type="entry name" value="SHIKIMATE DEHYDROGENASE"/>
    <property type="match status" value="1"/>
</dbReference>
<comment type="caution">
    <text evidence="4">Lacks conserved residue(s) required for the propagation of feature annotation.</text>
</comment>
<evidence type="ECO:0000313" key="8">
    <source>
        <dbReference type="Proteomes" id="UP000199729"/>
    </source>
</evidence>
<dbReference type="InterPro" id="IPR022893">
    <property type="entry name" value="Shikimate_DH_fam"/>
</dbReference>
<dbReference type="InterPro" id="IPR046346">
    <property type="entry name" value="Aminoacid_DH-like_N_sf"/>
</dbReference>
<comment type="catalytic activity">
    <reaction evidence="4">
        <text>shikimate + NADP(+) = 3-dehydroshikimate + NADPH + H(+)</text>
        <dbReference type="Rhea" id="RHEA:17737"/>
        <dbReference type="ChEBI" id="CHEBI:15378"/>
        <dbReference type="ChEBI" id="CHEBI:16630"/>
        <dbReference type="ChEBI" id="CHEBI:36208"/>
        <dbReference type="ChEBI" id="CHEBI:57783"/>
        <dbReference type="ChEBI" id="CHEBI:58349"/>
        <dbReference type="EC" id="1.1.1.25"/>
    </reaction>
</comment>
<dbReference type="CDD" id="cd01065">
    <property type="entry name" value="NAD_bind_Shikimate_DH"/>
    <property type="match status" value="1"/>
</dbReference>
<comment type="pathway">
    <text evidence="1 4">Metabolic intermediate biosynthesis; chorismate biosynthesis; chorismate from D-erythrose 4-phosphate and phosphoenolpyruvate: step 4/7.</text>
</comment>
<evidence type="ECO:0000256" key="3">
    <source>
        <dbReference type="ARBA" id="ARBA00023141"/>
    </source>
</evidence>
<keyword evidence="2 4" id="KW-0560">Oxidoreductase</keyword>
<feature type="binding site" evidence="4">
    <location>
        <position position="127"/>
    </location>
    <ligand>
        <name>shikimate</name>
        <dbReference type="ChEBI" id="CHEBI:36208"/>
    </ligand>
</feature>
<feature type="binding site" evidence="4">
    <location>
        <begin position="35"/>
        <end position="37"/>
    </location>
    <ligand>
        <name>shikimate</name>
        <dbReference type="ChEBI" id="CHEBI:36208"/>
    </ligand>
</feature>
<reference evidence="7 8" key="1">
    <citation type="submission" date="2017-07" db="EMBL/GenBank/DDBJ databases">
        <title>Complete Genome Sequence of the cosmetic ferment Vitreoscilla filiformis (ATCC15551).</title>
        <authorList>
            <person name="Contreras S."/>
            <person name="Sagory-Zalkind P."/>
            <person name="Blanquart H."/>
            <person name="Iltis A."/>
            <person name="Morand S.C."/>
        </authorList>
    </citation>
    <scope>NUCLEOTIDE SEQUENCE [LARGE SCALE GENOMIC DNA]</scope>
    <source>
        <strain evidence="7 8">ATCC 15551</strain>
        <plasmid evidence="8">Plasmid pvf1</plasmid>
    </source>
</reference>
<keyword evidence="8" id="KW-1185">Reference proteome</keyword>
<accession>A0A221KJ71</accession>
<dbReference type="KEGG" id="vff:VITFI_CDS3289"/>
<dbReference type="EMBL" id="CP022424">
    <property type="protein sequence ID" value="ASM79066.1"/>
    <property type="molecule type" value="Genomic_DNA"/>
</dbReference>
<dbReference type="Pfam" id="PF18317">
    <property type="entry name" value="SDH_C"/>
    <property type="match status" value="1"/>
</dbReference>
<dbReference type="Gene3D" id="3.40.50.10860">
    <property type="entry name" value="Leucine Dehydrogenase, chain A, domain 1"/>
    <property type="match status" value="1"/>
</dbReference>
<dbReference type="InterPro" id="IPR036291">
    <property type="entry name" value="NAD(P)-bd_dom_sf"/>
</dbReference>
<dbReference type="SUPFAM" id="SSF51735">
    <property type="entry name" value="NAD(P)-binding Rossmann-fold domains"/>
    <property type="match status" value="1"/>
</dbReference>
<feature type="binding site" evidence="4">
    <location>
        <begin position="151"/>
        <end position="155"/>
    </location>
    <ligand>
        <name>NADP(+)</name>
        <dbReference type="ChEBI" id="CHEBI:58349"/>
    </ligand>
</feature>